<keyword evidence="3" id="KW-1185">Reference proteome</keyword>
<feature type="transmembrane region" description="Helical" evidence="1">
    <location>
        <begin position="249"/>
        <end position="270"/>
    </location>
</feature>
<name>A0A9P6RNJ7_9FUNG</name>
<dbReference type="EMBL" id="JAAAIP010000211">
    <property type="protein sequence ID" value="KAG0322470.1"/>
    <property type="molecule type" value="Genomic_DNA"/>
</dbReference>
<dbReference type="AlphaFoldDB" id="A0A9P6RNJ7"/>
<proteinExistence type="predicted"/>
<feature type="transmembrane region" description="Helical" evidence="1">
    <location>
        <begin position="175"/>
        <end position="195"/>
    </location>
</feature>
<evidence type="ECO:0000313" key="2">
    <source>
        <dbReference type="EMBL" id="KAG0322470.1"/>
    </source>
</evidence>
<gene>
    <name evidence="2" type="ORF">BGZ99_003338</name>
</gene>
<evidence type="ECO:0000313" key="3">
    <source>
        <dbReference type="Proteomes" id="UP000738325"/>
    </source>
</evidence>
<reference evidence="2" key="1">
    <citation type="journal article" date="2020" name="Fungal Divers.">
        <title>Resolving the Mortierellaceae phylogeny through synthesis of multi-gene phylogenetics and phylogenomics.</title>
        <authorList>
            <person name="Vandepol N."/>
            <person name="Liber J."/>
            <person name="Desiro A."/>
            <person name="Na H."/>
            <person name="Kennedy M."/>
            <person name="Barry K."/>
            <person name="Grigoriev I.V."/>
            <person name="Miller A.N."/>
            <person name="O'Donnell K."/>
            <person name="Stajich J.E."/>
            <person name="Bonito G."/>
        </authorList>
    </citation>
    <scope>NUCLEOTIDE SEQUENCE</scope>
    <source>
        <strain evidence="2">REB-010B</strain>
    </source>
</reference>
<sequence>MSLVALGGKFPQHCTAPTHVLFSQEYLSLLASPFVVPLTPSLLDAAQTNLGSSLGLSISNIFSLAIFEDHLTTVFNGDGPRIFRNLFMVVLGLVMALRQLLGFVFSRAVGWHIPELFFSDSIFECNLGLTPYLFALLMVQALFPASSEKSPFLWNLRRTHIQLVLCLLNILPKTIIWWAGSGLIVGFFAAMAISIQRRMGRWGGKVKTSTFEKQLWETELYEPVPEEEDEFLDSTIADGMPFREKKGGASFWTAVAYTLPWLILVLAILVGGNHIHTFRTDVPNDVLNNNIDPQTPFLLTLILMTAPRKRGATYIRETLLSYLNNFPDEEVDPLYSRIQIVVYTHFTDFPGYDDAKAFFETIPKARKHVKWIREEGAEKNQRKHLVNAIRKVGTMEDTVYLGVMEDDFPFCDGGWQEMLNTIYAANQKVKDHCGVFVGTGGSGLLFKRSVALTASFILEDDLKTHALGLVVPPPDISLQDCLMGEHEYCSSCAGTMVTSRTLLQKHLGYNSSTSGDGYDKNQFQCGWRQPFNGLPDVHTL</sequence>
<dbReference type="OrthoDB" id="3339358at2759"/>
<evidence type="ECO:0000256" key="1">
    <source>
        <dbReference type="SAM" id="Phobius"/>
    </source>
</evidence>
<dbReference type="Proteomes" id="UP000738325">
    <property type="component" value="Unassembled WGS sequence"/>
</dbReference>
<feature type="transmembrane region" description="Helical" evidence="1">
    <location>
        <begin position="87"/>
        <end position="110"/>
    </location>
</feature>
<accession>A0A9P6RNJ7</accession>
<keyword evidence="1" id="KW-0472">Membrane</keyword>
<comment type="caution">
    <text evidence="2">The sequence shown here is derived from an EMBL/GenBank/DDBJ whole genome shotgun (WGS) entry which is preliminary data.</text>
</comment>
<organism evidence="2 3">
    <name type="scientific">Dissophora globulifera</name>
    <dbReference type="NCBI Taxonomy" id="979702"/>
    <lineage>
        <taxon>Eukaryota</taxon>
        <taxon>Fungi</taxon>
        <taxon>Fungi incertae sedis</taxon>
        <taxon>Mucoromycota</taxon>
        <taxon>Mortierellomycotina</taxon>
        <taxon>Mortierellomycetes</taxon>
        <taxon>Mortierellales</taxon>
        <taxon>Mortierellaceae</taxon>
        <taxon>Dissophora</taxon>
    </lineage>
</organism>
<feature type="transmembrane region" description="Helical" evidence="1">
    <location>
        <begin position="122"/>
        <end position="143"/>
    </location>
</feature>
<keyword evidence="1" id="KW-0812">Transmembrane</keyword>
<keyword evidence="1" id="KW-1133">Transmembrane helix</keyword>
<protein>
    <submittedName>
        <fullName evidence="2">Uncharacterized protein</fullName>
    </submittedName>
</protein>